<dbReference type="Proteomes" id="UP001372834">
    <property type="component" value="Unassembled WGS sequence"/>
</dbReference>
<evidence type="ECO:0000313" key="9">
    <source>
        <dbReference type="EMBL" id="KAK6628521.1"/>
    </source>
</evidence>
<dbReference type="GO" id="GO:0005886">
    <property type="term" value="C:plasma membrane"/>
    <property type="evidence" value="ECO:0007669"/>
    <property type="project" value="UniProtKB-SubCell"/>
</dbReference>
<sequence length="543" mass="63288">MREIFRSIILFTVVGVSPTSEHIVKEILEHQISLWCDSRPFAFLYTRGRYVDCMERNRTERKELHEQTLRGVTLKVGILEVSQRKRVADSGGDKLCNSVLDMQTDHDRDFDCGVTRKDGKVTPNEDYTNHILKLLQEVLHFEIAYIPFSSWLRNTNSNGAALMRLLQSNATDLTACHWSISDMVLQSADHLRSTLRTTEAFIFVPNNLPLAQDVFLRTFSFKLWIFFFFTICILIISFKFSTYMHSKVRPDHEPWQWDEAILWAVATVAQQSWYIKLFHPLDIPRSFFHGHLISGYSRHPRGSSCRTMFLIGYTISYLLYTGFAAGITSLLALSGHRNRLSFDDVTSLRLKLLFHRDEYYFDFLENGFKATSTKSNYLIRSEFDDLPGIFKKISQSRSVGYGTTVSFVNYIKKLSLPEREKYFVFPLLLYSRQKSFLVRKSFPFRDLFNFWLLKFYETGLLDMGEKRFLKTHEHTKLQKTNPWQSADLGNVFSAIIFLIVGWILSGSTQLQEEDFALTCRYQLHLLYRCSVAATISQEYEDGM</sequence>
<protein>
    <submittedName>
        <fullName evidence="9">Uncharacterized protein</fullName>
    </submittedName>
</protein>
<evidence type="ECO:0000256" key="4">
    <source>
        <dbReference type="ARBA" id="ARBA00022989"/>
    </source>
</evidence>
<evidence type="ECO:0000256" key="3">
    <source>
        <dbReference type="ARBA" id="ARBA00022692"/>
    </source>
</evidence>
<name>A0AAN8S968_POLSC</name>
<feature type="transmembrane region" description="Helical" evidence="8">
    <location>
        <begin position="223"/>
        <end position="244"/>
    </location>
</feature>
<dbReference type="EMBL" id="JAWJWE010000036">
    <property type="protein sequence ID" value="KAK6628521.1"/>
    <property type="molecule type" value="Genomic_DNA"/>
</dbReference>
<evidence type="ECO:0000256" key="7">
    <source>
        <dbReference type="ARBA" id="ARBA00023180"/>
    </source>
</evidence>
<dbReference type="PANTHER" id="PTHR42643:SF24">
    <property type="entry name" value="IONOTROPIC RECEPTOR 60A"/>
    <property type="match status" value="1"/>
</dbReference>
<dbReference type="Gene3D" id="1.10.287.70">
    <property type="match status" value="1"/>
</dbReference>
<accession>A0AAN8S968</accession>
<dbReference type="SUPFAM" id="SSF53850">
    <property type="entry name" value="Periplasmic binding protein-like II"/>
    <property type="match status" value="1"/>
</dbReference>
<keyword evidence="6" id="KW-0675">Receptor</keyword>
<evidence type="ECO:0000313" key="10">
    <source>
        <dbReference type="Proteomes" id="UP001372834"/>
    </source>
</evidence>
<evidence type="ECO:0000256" key="1">
    <source>
        <dbReference type="ARBA" id="ARBA00004651"/>
    </source>
</evidence>
<evidence type="ECO:0000256" key="6">
    <source>
        <dbReference type="ARBA" id="ARBA00023170"/>
    </source>
</evidence>
<comment type="subcellular location">
    <subcellularLocation>
        <location evidence="1">Cell membrane</location>
        <topology evidence="1">Multi-pass membrane protein</topology>
    </subcellularLocation>
</comment>
<keyword evidence="3 8" id="KW-0812">Transmembrane</keyword>
<gene>
    <name evidence="9" type="ORF">RUM43_002336</name>
</gene>
<feature type="transmembrane region" description="Helical" evidence="8">
    <location>
        <begin position="310"/>
        <end position="333"/>
    </location>
</feature>
<dbReference type="AlphaFoldDB" id="A0AAN8S968"/>
<keyword evidence="2" id="KW-1003">Cell membrane</keyword>
<keyword evidence="5 8" id="KW-0472">Membrane</keyword>
<dbReference type="PANTHER" id="PTHR42643">
    <property type="entry name" value="IONOTROPIC RECEPTOR 20A-RELATED"/>
    <property type="match status" value="1"/>
</dbReference>
<comment type="caution">
    <text evidence="9">The sequence shown here is derived from an EMBL/GenBank/DDBJ whole genome shotgun (WGS) entry which is preliminary data.</text>
</comment>
<reference evidence="9 10" key="1">
    <citation type="submission" date="2023-10" db="EMBL/GenBank/DDBJ databases">
        <title>Genomes of two closely related lineages of the louse Polyplax serrata with different host specificities.</title>
        <authorList>
            <person name="Martinu J."/>
            <person name="Tarabai H."/>
            <person name="Stefka J."/>
            <person name="Hypsa V."/>
        </authorList>
    </citation>
    <scope>NUCLEOTIDE SEQUENCE [LARGE SCALE GENOMIC DNA]</scope>
    <source>
        <strain evidence="9">HR10_N</strain>
    </source>
</reference>
<keyword evidence="4 8" id="KW-1133">Transmembrane helix</keyword>
<dbReference type="InterPro" id="IPR052192">
    <property type="entry name" value="Insect_Ionotropic_Sensory_Rcpt"/>
</dbReference>
<proteinExistence type="predicted"/>
<evidence type="ECO:0000256" key="5">
    <source>
        <dbReference type="ARBA" id="ARBA00023136"/>
    </source>
</evidence>
<evidence type="ECO:0000256" key="2">
    <source>
        <dbReference type="ARBA" id="ARBA00022475"/>
    </source>
</evidence>
<keyword evidence="7" id="KW-0325">Glycoprotein</keyword>
<evidence type="ECO:0000256" key="8">
    <source>
        <dbReference type="SAM" id="Phobius"/>
    </source>
</evidence>
<organism evidence="9 10">
    <name type="scientific">Polyplax serrata</name>
    <name type="common">Common mouse louse</name>
    <dbReference type="NCBI Taxonomy" id="468196"/>
    <lineage>
        <taxon>Eukaryota</taxon>
        <taxon>Metazoa</taxon>
        <taxon>Ecdysozoa</taxon>
        <taxon>Arthropoda</taxon>
        <taxon>Hexapoda</taxon>
        <taxon>Insecta</taxon>
        <taxon>Pterygota</taxon>
        <taxon>Neoptera</taxon>
        <taxon>Paraneoptera</taxon>
        <taxon>Psocodea</taxon>
        <taxon>Troctomorpha</taxon>
        <taxon>Phthiraptera</taxon>
        <taxon>Anoplura</taxon>
        <taxon>Polyplacidae</taxon>
        <taxon>Polyplax</taxon>
    </lineage>
</organism>